<dbReference type="EMBL" id="KR029599">
    <property type="protein sequence ID" value="AKH47865.1"/>
    <property type="molecule type" value="Genomic_DNA"/>
</dbReference>
<accession>A0A0F7L7C1</accession>
<reference evidence="1" key="1">
    <citation type="journal article" date="2015" name="Front. Microbiol.">
        <title>Combining genomic sequencing methods to explore viral diversity and reveal potential virus-host interactions.</title>
        <authorList>
            <person name="Chow C.E."/>
            <person name="Winget D.M."/>
            <person name="White R.A.III."/>
            <person name="Hallam S.J."/>
            <person name="Suttle C.A."/>
        </authorList>
    </citation>
    <scope>NUCLEOTIDE SEQUENCE</scope>
    <source>
        <strain evidence="1">Oxic1_4</strain>
    </source>
</reference>
<organism evidence="1">
    <name type="scientific">uncultured marine virus</name>
    <dbReference type="NCBI Taxonomy" id="186617"/>
    <lineage>
        <taxon>Viruses</taxon>
        <taxon>environmental samples</taxon>
    </lineage>
</organism>
<protein>
    <submittedName>
        <fullName evidence="1">Uncharacterized protein</fullName>
    </submittedName>
</protein>
<reference evidence="1" key="2">
    <citation type="submission" date="2015-03" db="EMBL/GenBank/DDBJ databases">
        <authorList>
            <person name="Chow C.-E.T."/>
            <person name="Winget D.M."/>
            <person name="White R.A.III."/>
            <person name="Hallam S.J."/>
            <person name="Suttle C.A."/>
        </authorList>
    </citation>
    <scope>NUCLEOTIDE SEQUENCE</scope>
    <source>
        <strain evidence="1">Oxic1_4</strain>
    </source>
</reference>
<proteinExistence type="predicted"/>
<evidence type="ECO:0000313" key="1">
    <source>
        <dbReference type="EMBL" id="AKH47865.1"/>
    </source>
</evidence>
<name>A0A0F7L7C1_9VIRU</name>
<sequence>MSPSMYIFFISLFSVCPSRFYQCYIHRRVGIGNLTTYQPWLVSHRRVDLVPLRVPQGN</sequence>